<proteinExistence type="predicted"/>
<evidence type="ECO:0008006" key="2">
    <source>
        <dbReference type="Google" id="ProtNLM"/>
    </source>
</evidence>
<name>A0AAU7CNA1_9BACT</name>
<reference evidence="1" key="1">
    <citation type="submission" date="2024-05" db="EMBL/GenBank/DDBJ databases">
        <title>Planctomycetes of the genus Singulisphaera possess chitinolytic capabilities.</title>
        <authorList>
            <person name="Ivanova A."/>
        </authorList>
    </citation>
    <scope>NUCLEOTIDE SEQUENCE</scope>
    <source>
        <strain evidence="1">Ch08T</strain>
    </source>
</reference>
<dbReference type="AlphaFoldDB" id="A0AAU7CNA1"/>
<organism evidence="1">
    <name type="scientific">Singulisphaera sp. Ch08</name>
    <dbReference type="NCBI Taxonomy" id="3120278"/>
    <lineage>
        <taxon>Bacteria</taxon>
        <taxon>Pseudomonadati</taxon>
        <taxon>Planctomycetota</taxon>
        <taxon>Planctomycetia</taxon>
        <taxon>Isosphaerales</taxon>
        <taxon>Isosphaeraceae</taxon>
        <taxon>Singulisphaera</taxon>
    </lineage>
</organism>
<dbReference type="RefSeq" id="WP_406699786.1">
    <property type="nucleotide sequence ID" value="NZ_CP155447.1"/>
</dbReference>
<sequence>MPLQLLLLAAACGAFSQEPHESKADRDHAVINVVLEDMFSNPNSFFHGSGPKRQLFFSATALTRKETLTGSWKKKDKLTPIENKRAHEATEELLGRLMEEDAFKGLKLSGPRCILWDKVKDDALRDAGKPNLRPRLVQAYAPGYSKDHRLAVVRLMFPWGKHSANGTFVLVRKEGVWTVQNSWFNHFL</sequence>
<protein>
    <recommendedName>
        <fullName evidence="2">DUF3828 domain-containing protein</fullName>
    </recommendedName>
</protein>
<dbReference type="EMBL" id="CP155447">
    <property type="protein sequence ID" value="XBH06938.1"/>
    <property type="molecule type" value="Genomic_DNA"/>
</dbReference>
<accession>A0AAU7CNA1</accession>
<evidence type="ECO:0000313" key="1">
    <source>
        <dbReference type="EMBL" id="XBH06938.1"/>
    </source>
</evidence>
<gene>
    <name evidence="1" type="ORF">V5E97_13115</name>
</gene>